<keyword evidence="1" id="KW-0175">Coiled coil</keyword>
<comment type="caution">
    <text evidence="3">The sequence shown here is derived from an EMBL/GenBank/DDBJ whole genome shotgun (WGS) entry which is preliminary data.</text>
</comment>
<protein>
    <submittedName>
        <fullName evidence="3">Uncharacterized protein</fullName>
    </submittedName>
</protein>
<organism evidence="3 4">
    <name type="scientific">Saponaria officinalis</name>
    <name type="common">Common soapwort</name>
    <name type="synonym">Lychnis saponaria</name>
    <dbReference type="NCBI Taxonomy" id="3572"/>
    <lineage>
        <taxon>Eukaryota</taxon>
        <taxon>Viridiplantae</taxon>
        <taxon>Streptophyta</taxon>
        <taxon>Embryophyta</taxon>
        <taxon>Tracheophyta</taxon>
        <taxon>Spermatophyta</taxon>
        <taxon>Magnoliopsida</taxon>
        <taxon>eudicotyledons</taxon>
        <taxon>Gunneridae</taxon>
        <taxon>Pentapetalae</taxon>
        <taxon>Caryophyllales</taxon>
        <taxon>Caryophyllaceae</taxon>
        <taxon>Caryophylleae</taxon>
        <taxon>Saponaria</taxon>
    </lineage>
</organism>
<feature type="coiled-coil region" evidence="1">
    <location>
        <begin position="71"/>
        <end position="119"/>
    </location>
</feature>
<evidence type="ECO:0000313" key="4">
    <source>
        <dbReference type="Proteomes" id="UP001443914"/>
    </source>
</evidence>
<keyword evidence="4" id="KW-1185">Reference proteome</keyword>
<dbReference type="AlphaFoldDB" id="A0AAW1KDH4"/>
<dbReference type="PANTHER" id="PTHR37740">
    <property type="entry name" value="OS02G0193500 PROTEIN"/>
    <property type="match status" value="1"/>
</dbReference>
<sequence length="134" mass="15602">MQDPRMLNQRKQKSRKTISSHDQANYMRGLQEASPTLPVKTLQKIPKKGIKNDTTLYYRPQQRPRQSIEQDSTAANEYRALRRKYLELEQESCNLGNELRVAEHEITTLEDEKLQLLDELLVLEGLVDPLEAQP</sequence>
<accession>A0AAW1KDH4</accession>
<gene>
    <name evidence="3" type="ORF">RND81_06G197200</name>
</gene>
<proteinExistence type="predicted"/>
<dbReference type="Proteomes" id="UP001443914">
    <property type="component" value="Unassembled WGS sequence"/>
</dbReference>
<evidence type="ECO:0000256" key="2">
    <source>
        <dbReference type="SAM" id="MobiDB-lite"/>
    </source>
</evidence>
<feature type="compositionally biased region" description="Basic residues" evidence="2">
    <location>
        <begin position="8"/>
        <end position="18"/>
    </location>
</feature>
<name>A0AAW1KDH4_SAPOF</name>
<feature type="region of interest" description="Disordered" evidence="2">
    <location>
        <begin position="1"/>
        <end position="38"/>
    </location>
</feature>
<evidence type="ECO:0000256" key="1">
    <source>
        <dbReference type="SAM" id="Coils"/>
    </source>
</evidence>
<dbReference type="EMBL" id="JBDFQZ010000006">
    <property type="protein sequence ID" value="KAK9715897.1"/>
    <property type="molecule type" value="Genomic_DNA"/>
</dbReference>
<evidence type="ECO:0000313" key="3">
    <source>
        <dbReference type="EMBL" id="KAK9715897.1"/>
    </source>
</evidence>
<dbReference type="PANTHER" id="PTHR37740:SF1">
    <property type="entry name" value="OS02G0193500 PROTEIN"/>
    <property type="match status" value="1"/>
</dbReference>
<reference evidence="3" key="1">
    <citation type="submission" date="2024-03" db="EMBL/GenBank/DDBJ databases">
        <title>WGS assembly of Saponaria officinalis var. Norfolk2.</title>
        <authorList>
            <person name="Jenkins J."/>
            <person name="Shu S."/>
            <person name="Grimwood J."/>
            <person name="Barry K."/>
            <person name="Goodstein D."/>
            <person name="Schmutz J."/>
            <person name="Leebens-Mack J."/>
            <person name="Osbourn A."/>
        </authorList>
    </citation>
    <scope>NUCLEOTIDE SEQUENCE [LARGE SCALE GENOMIC DNA]</scope>
    <source>
        <strain evidence="3">JIC</strain>
    </source>
</reference>